<keyword evidence="2" id="KW-1185">Reference proteome</keyword>
<comment type="caution">
    <text evidence="1">The sequence shown here is derived from an EMBL/GenBank/DDBJ whole genome shotgun (WGS) entry which is preliminary data.</text>
</comment>
<dbReference type="EMBL" id="JAMKPW020000033">
    <property type="protein sequence ID" value="KAK8202125.1"/>
    <property type="molecule type" value="Genomic_DNA"/>
</dbReference>
<dbReference type="Proteomes" id="UP001320706">
    <property type="component" value="Unassembled WGS sequence"/>
</dbReference>
<proteinExistence type="predicted"/>
<gene>
    <name evidence="1" type="ORF">M8818_005651</name>
</gene>
<sequence>MGFFKKEVAPAAEDPVTDEKYDDVERQGSQHVAIAEPSSVSKHSTKETDPEKGEVQLVEKAEMDHHHHYLLHVRAKKCPVWIHADSISSSILTGLPAGAYGSGNDQMSAEFNVDNSGFPWLNWATTSWNMGAALFPLVFVPLTENTGRMPGYFISYIMFLIWLFPSAFAPNFATLIVTRFFGGGASSVSINIVGGTITDIWKGPHERSIPMSIFGMTSVIGIALGPFIGGAIQRNLDWRWIYYIQLAFDGGCLPIFWLILKETRGDVILAQRAKKLRKAGRNAYAKSELNRDSMVEMLKISFKRPTKMLCTEFVVISFTLWVSFAWGILFLFQTSITQTFQENYGFSVFQTSLIQLAISAGAVIATIINPLQDRLYLNSARKNKERPGHPIPEARLYFAVPGSLIFTAGLFWYGWASYPHVHWSVPMLGVGAVGIGIYSIYLAVVNYLADAYEKYAASALSAASMGRNTFGAFLPLASPALYRNLGFQWASSLLGFIGLALSVVPVILLLKGPQIRARSPFMSESTYDEEEATSRKSSYASRTGRSGHHDRGSGMPGPSGQAVPAAART</sequence>
<evidence type="ECO:0000313" key="2">
    <source>
        <dbReference type="Proteomes" id="UP001320706"/>
    </source>
</evidence>
<reference evidence="1" key="1">
    <citation type="submission" date="2024-02" db="EMBL/GenBank/DDBJ databases">
        <title>Metagenome Assembled Genome of Zalaria obscura JY119.</title>
        <authorList>
            <person name="Vighnesh L."/>
            <person name="Jagadeeshwari U."/>
            <person name="Venkata Ramana C."/>
            <person name="Sasikala C."/>
        </authorList>
    </citation>
    <scope>NUCLEOTIDE SEQUENCE</scope>
    <source>
        <strain evidence="1">JY119</strain>
    </source>
</reference>
<evidence type="ECO:0000313" key="1">
    <source>
        <dbReference type="EMBL" id="KAK8202125.1"/>
    </source>
</evidence>
<protein>
    <submittedName>
        <fullName evidence="1">Uncharacterized protein</fullName>
    </submittedName>
</protein>
<name>A0ACC3S9I5_9PEZI</name>
<organism evidence="1 2">
    <name type="scientific">Zalaria obscura</name>
    <dbReference type="NCBI Taxonomy" id="2024903"/>
    <lineage>
        <taxon>Eukaryota</taxon>
        <taxon>Fungi</taxon>
        <taxon>Dikarya</taxon>
        <taxon>Ascomycota</taxon>
        <taxon>Pezizomycotina</taxon>
        <taxon>Dothideomycetes</taxon>
        <taxon>Dothideomycetidae</taxon>
        <taxon>Dothideales</taxon>
        <taxon>Zalariaceae</taxon>
        <taxon>Zalaria</taxon>
    </lineage>
</organism>
<accession>A0ACC3S9I5</accession>